<sequence>MACIRVVLALSLTRINALSTTAAPTKTLFLAKPTVNAEALLQHFAAHGCCVTDVDAHTRFAFVQFESDADANRALALENGPYREAKRAHASINDRNATAAAAWDALCAKLRGVTAGAVVPRSHADRVAARLAARGHETLAVEQVGVERLLLLRTRDPAAFAAETSADAVLAGVCVPLALDGHKPVTDVAAAADEIDELLRDASAGASTRVRVRTSPPALAAEITRRLEGATAYALAPGQADLEAHVAVVDRAYVCGVVAAPNREQARRKQVASRAYFKLEEALDLAGVEDLHGSHALDLGAAPGGWTESLLDRGASVVAVDPGALNESVGARPGVRHIQKKSQAARNDGDLDGERFDVFVCDMCLHEPGDAVAALEACAPHLKPGALVVLAIKLTQPAKSTALNDKRAEPYVERLRPLLDGAAAHHLVASRTRERTVVGRWRGS</sequence>
<keyword evidence="4" id="KW-1185">Reference proteome</keyword>
<name>A0A8J2SSI2_9STRA</name>
<dbReference type="EMBL" id="CAKKNE010000004">
    <property type="protein sequence ID" value="CAH0373846.1"/>
    <property type="molecule type" value="Genomic_DNA"/>
</dbReference>
<feature type="chain" id="PRO_5035192893" description="Ribosomal RNA methyltransferase FtsJ domain-containing protein" evidence="1">
    <location>
        <begin position="18"/>
        <end position="444"/>
    </location>
</feature>
<evidence type="ECO:0000256" key="1">
    <source>
        <dbReference type="SAM" id="SignalP"/>
    </source>
</evidence>
<dbReference type="InterPro" id="IPR035979">
    <property type="entry name" value="RBD_domain_sf"/>
</dbReference>
<dbReference type="SUPFAM" id="SSF53335">
    <property type="entry name" value="S-adenosyl-L-methionine-dependent methyltransferases"/>
    <property type="match status" value="1"/>
</dbReference>
<dbReference type="CDD" id="cd02440">
    <property type="entry name" value="AdoMet_MTases"/>
    <property type="match status" value="1"/>
</dbReference>
<dbReference type="AlphaFoldDB" id="A0A8J2SSI2"/>
<dbReference type="PANTHER" id="PTHR37524:SF2">
    <property type="entry name" value="RIBOSOMAL RNA METHYLTRANSFERASE FTSJ DOMAIN-CONTAINING PROTEIN"/>
    <property type="match status" value="1"/>
</dbReference>
<reference evidence="3" key="1">
    <citation type="submission" date="2021-11" db="EMBL/GenBank/DDBJ databases">
        <authorList>
            <consortium name="Genoscope - CEA"/>
            <person name="William W."/>
        </authorList>
    </citation>
    <scope>NUCLEOTIDE SEQUENCE</scope>
</reference>
<organism evidence="3 4">
    <name type="scientific">Pelagomonas calceolata</name>
    <dbReference type="NCBI Taxonomy" id="35677"/>
    <lineage>
        <taxon>Eukaryota</taxon>
        <taxon>Sar</taxon>
        <taxon>Stramenopiles</taxon>
        <taxon>Ochrophyta</taxon>
        <taxon>Pelagophyceae</taxon>
        <taxon>Pelagomonadales</taxon>
        <taxon>Pelagomonadaceae</taxon>
        <taxon>Pelagomonas</taxon>
    </lineage>
</organism>
<accession>A0A8J2SSI2</accession>
<dbReference type="Gene3D" id="3.30.70.330">
    <property type="match status" value="1"/>
</dbReference>
<evidence type="ECO:0000313" key="3">
    <source>
        <dbReference type="EMBL" id="CAH0373846.1"/>
    </source>
</evidence>
<dbReference type="PANTHER" id="PTHR37524">
    <property type="entry name" value="RIBOSOMAL RNA LARGE SUBUNIT METHYLTRANSFERASE M"/>
    <property type="match status" value="1"/>
</dbReference>
<dbReference type="OrthoDB" id="20105at2759"/>
<dbReference type="InterPro" id="IPR029063">
    <property type="entry name" value="SAM-dependent_MTases_sf"/>
</dbReference>
<dbReference type="GO" id="GO:0032259">
    <property type="term" value="P:methylation"/>
    <property type="evidence" value="ECO:0007669"/>
    <property type="project" value="InterPro"/>
</dbReference>
<gene>
    <name evidence="3" type="ORF">PECAL_4P10870</name>
</gene>
<dbReference type="Proteomes" id="UP000789595">
    <property type="component" value="Unassembled WGS sequence"/>
</dbReference>
<comment type="caution">
    <text evidence="3">The sequence shown here is derived from an EMBL/GenBank/DDBJ whole genome shotgun (WGS) entry which is preliminary data.</text>
</comment>
<feature type="domain" description="Ribosomal RNA methyltransferase FtsJ" evidence="2">
    <location>
        <begin position="273"/>
        <end position="365"/>
    </location>
</feature>
<dbReference type="GO" id="GO:0003676">
    <property type="term" value="F:nucleic acid binding"/>
    <property type="evidence" value="ECO:0007669"/>
    <property type="project" value="InterPro"/>
</dbReference>
<dbReference type="CDD" id="cd00590">
    <property type="entry name" value="RRM_SF"/>
    <property type="match status" value="1"/>
</dbReference>
<evidence type="ECO:0000259" key="2">
    <source>
        <dbReference type="Pfam" id="PF01728"/>
    </source>
</evidence>
<dbReference type="Gene3D" id="3.40.50.150">
    <property type="entry name" value="Vaccinia Virus protein VP39"/>
    <property type="match status" value="1"/>
</dbReference>
<dbReference type="InterPro" id="IPR002877">
    <property type="entry name" value="RNA_MeTrfase_FtsJ_dom"/>
</dbReference>
<evidence type="ECO:0000313" key="4">
    <source>
        <dbReference type="Proteomes" id="UP000789595"/>
    </source>
</evidence>
<dbReference type="InterPro" id="IPR012677">
    <property type="entry name" value="Nucleotide-bd_a/b_plait_sf"/>
</dbReference>
<feature type="signal peptide" evidence="1">
    <location>
        <begin position="1"/>
        <end position="17"/>
    </location>
</feature>
<protein>
    <recommendedName>
        <fullName evidence="2">Ribosomal RNA methyltransferase FtsJ domain-containing protein</fullName>
    </recommendedName>
</protein>
<dbReference type="Pfam" id="PF01728">
    <property type="entry name" value="FtsJ"/>
    <property type="match status" value="1"/>
</dbReference>
<proteinExistence type="predicted"/>
<dbReference type="GO" id="GO:0008168">
    <property type="term" value="F:methyltransferase activity"/>
    <property type="evidence" value="ECO:0007669"/>
    <property type="project" value="InterPro"/>
</dbReference>
<dbReference type="SUPFAM" id="SSF54928">
    <property type="entry name" value="RNA-binding domain, RBD"/>
    <property type="match status" value="1"/>
</dbReference>
<keyword evidence="1" id="KW-0732">Signal</keyword>